<evidence type="ECO:0000259" key="4">
    <source>
        <dbReference type="Pfam" id="PF08241"/>
    </source>
</evidence>
<dbReference type="GO" id="GO:0008757">
    <property type="term" value="F:S-adenosylmethionine-dependent methyltransferase activity"/>
    <property type="evidence" value="ECO:0007669"/>
    <property type="project" value="InterPro"/>
</dbReference>
<dbReference type="Pfam" id="PF08241">
    <property type="entry name" value="Methyltransf_11"/>
    <property type="match status" value="1"/>
</dbReference>
<dbReference type="InterPro" id="IPR013216">
    <property type="entry name" value="Methyltransf_11"/>
</dbReference>
<evidence type="ECO:0000256" key="1">
    <source>
        <dbReference type="ARBA" id="ARBA00008361"/>
    </source>
</evidence>
<evidence type="ECO:0000256" key="3">
    <source>
        <dbReference type="ARBA" id="ARBA00022679"/>
    </source>
</evidence>
<gene>
    <name evidence="5" type="ORF">AZF04_13870</name>
</gene>
<dbReference type="InterPro" id="IPR051052">
    <property type="entry name" value="Diverse_substrate_MTase"/>
</dbReference>
<dbReference type="Proteomes" id="UP000075806">
    <property type="component" value="Unassembled WGS sequence"/>
</dbReference>
<evidence type="ECO:0000313" key="6">
    <source>
        <dbReference type="Proteomes" id="UP000075806"/>
    </source>
</evidence>
<dbReference type="CDD" id="cd02440">
    <property type="entry name" value="AdoMet_MTases"/>
    <property type="match status" value="1"/>
</dbReference>
<accession>A0A161PVN2</accession>
<evidence type="ECO:0000256" key="2">
    <source>
        <dbReference type="ARBA" id="ARBA00022603"/>
    </source>
</evidence>
<dbReference type="PANTHER" id="PTHR44942:SF4">
    <property type="entry name" value="METHYLTRANSFERASE TYPE 11 DOMAIN-CONTAINING PROTEIN"/>
    <property type="match status" value="1"/>
</dbReference>
<dbReference type="SUPFAM" id="SSF53335">
    <property type="entry name" value="S-adenosyl-L-methionine-dependent methyltransferases"/>
    <property type="match status" value="1"/>
</dbReference>
<keyword evidence="3 5" id="KW-0808">Transferase</keyword>
<proteinExistence type="inferred from homology"/>
<evidence type="ECO:0000313" key="5">
    <source>
        <dbReference type="EMBL" id="KYG25627.1"/>
    </source>
</evidence>
<dbReference type="Gene3D" id="3.40.50.150">
    <property type="entry name" value="Vaccinia Virus protein VP39"/>
    <property type="match status" value="1"/>
</dbReference>
<keyword evidence="2 5" id="KW-0489">Methyltransferase</keyword>
<comment type="caution">
    <text evidence="5">The sequence shown here is derived from an EMBL/GenBank/DDBJ whole genome shotgun (WGS) entry which is preliminary data.</text>
</comment>
<dbReference type="AlphaFoldDB" id="A0A161PVN2"/>
<reference evidence="5" key="1">
    <citation type="submission" date="2016-02" db="EMBL/GenBank/DDBJ databases">
        <title>Genome sequence of Bacillus trypoxylicola KCTC 13244(T).</title>
        <authorList>
            <person name="Jeong H."/>
            <person name="Park S.-H."/>
            <person name="Choi S.-K."/>
        </authorList>
    </citation>
    <scope>NUCLEOTIDE SEQUENCE [LARGE SCALE GENOMIC DNA]</scope>
    <source>
        <strain evidence="5">KCTC 13244</strain>
    </source>
</reference>
<dbReference type="STRING" id="519424.AZF04_13870"/>
<organism evidence="5 6">
    <name type="scientific">Alkalihalobacillus trypoxylicola</name>
    <dbReference type="NCBI Taxonomy" id="519424"/>
    <lineage>
        <taxon>Bacteria</taxon>
        <taxon>Bacillati</taxon>
        <taxon>Bacillota</taxon>
        <taxon>Bacilli</taxon>
        <taxon>Bacillales</taxon>
        <taxon>Bacillaceae</taxon>
        <taxon>Alkalihalobacillus</taxon>
    </lineage>
</organism>
<protein>
    <submittedName>
        <fullName evidence="5">SAM-dependent methyltransferase</fullName>
    </submittedName>
</protein>
<dbReference type="InterPro" id="IPR029063">
    <property type="entry name" value="SAM-dependent_MTases_sf"/>
</dbReference>
<feature type="domain" description="Methyltransferase type 11" evidence="4">
    <location>
        <begin position="50"/>
        <end position="146"/>
    </location>
</feature>
<dbReference type="EMBL" id="LTAO01000040">
    <property type="protein sequence ID" value="KYG25627.1"/>
    <property type="molecule type" value="Genomic_DNA"/>
</dbReference>
<dbReference type="OrthoDB" id="43862at2"/>
<comment type="similarity">
    <text evidence="1">Belongs to the methyltransferase superfamily.</text>
</comment>
<name>A0A161PVN2_9BACI</name>
<sequence>MTADNRIINGVQHQFGKNAQKYVESSLHSKGKDLTKLIEGVNHSGIECVLDIATGGGHVANSLAPIFNKVYALDVTEPILKAAEQFITKNGHQNVEFVLGNAEELPFPNEYFDTVTCRIAAHHFANIAAFVQEAHRVLKTNGQLLIIDNVAPENDFSDYFYNEMEKLRDYSHQRALKKSEWIRMIESTSFELLEMNTFRKIFYFDDWCERMDVSDSLKKVIEKKMLNANDEIKNHFQIKINAQNKINSFQGQSAFIHVVKS</sequence>
<dbReference type="PANTHER" id="PTHR44942">
    <property type="entry name" value="METHYLTRANSF_11 DOMAIN-CONTAINING PROTEIN"/>
    <property type="match status" value="1"/>
</dbReference>
<keyword evidence="6" id="KW-1185">Reference proteome</keyword>
<dbReference type="GO" id="GO:0032259">
    <property type="term" value="P:methylation"/>
    <property type="evidence" value="ECO:0007669"/>
    <property type="project" value="UniProtKB-KW"/>
</dbReference>